<protein>
    <recommendedName>
        <fullName evidence="1">Myb/SANT-like domain-containing protein</fullName>
    </recommendedName>
</protein>
<comment type="caution">
    <text evidence="2">The sequence shown here is derived from an EMBL/GenBank/DDBJ whole genome shotgun (WGS) entry which is preliminary data.</text>
</comment>
<dbReference type="AlphaFoldDB" id="A0A7J7KWS9"/>
<dbReference type="InterPro" id="IPR024752">
    <property type="entry name" value="Myb/SANT-like_dom"/>
</dbReference>
<gene>
    <name evidence="2" type="ORF">GIB67_002224</name>
</gene>
<dbReference type="EMBL" id="JACGCM010002827">
    <property type="protein sequence ID" value="KAF6134823.1"/>
    <property type="molecule type" value="Genomic_DNA"/>
</dbReference>
<evidence type="ECO:0000313" key="3">
    <source>
        <dbReference type="Proteomes" id="UP000541444"/>
    </source>
</evidence>
<dbReference type="PANTHER" id="PTHR46929:SF3">
    <property type="entry name" value="MYB_SANT-LIKE DOMAIN-CONTAINING PROTEIN"/>
    <property type="match status" value="1"/>
</dbReference>
<accession>A0A7J7KWS9</accession>
<name>A0A7J7KWS9_9MAGN</name>
<sequence>MILKALLDQSGFRWDDEKHMVTADSYVWDEYLKEHHEAKPMRTKTMLNYHDLDEICGKSTTTGQYARSAKDMKSGKLSDVNITQVQDSKDDTAVEGLPLVNNEVEKTKKKKNANCKKQLQVLKIAKNGKRVLVKA</sequence>
<dbReference type="Proteomes" id="UP000541444">
    <property type="component" value="Unassembled WGS sequence"/>
</dbReference>
<dbReference type="Pfam" id="PF12776">
    <property type="entry name" value="Myb_DNA-bind_3"/>
    <property type="match status" value="1"/>
</dbReference>
<dbReference type="OrthoDB" id="683390at2759"/>
<proteinExistence type="predicted"/>
<evidence type="ECO:0000313" key="2">
    <source>
        <dbReference type="EMBL" id="KAF6134823.1"/>
    </source>
</evidence>
<organism evidence="2 3">
    <name type="scientific">Kingdonia uniflora</name>
    <dbReference type="NCBI Taxonomy" id="39325"/>
    <lineage>
        <taxon>Eukaryota</taxon>
        <taxon>Viridiplantae</taxon>
        <taxon>Streptophyta</taxon>
        <taxon>Embryophyta</taxon>
        <taxon>Tracheophyta</taxon>
        <taxon>Spermatophyta</taxon>
        <taxon>Magnoliopsida</taxon>
        <taxon>Ranunculales</taxon>
        <taxon>Circaeasteraceae</taxon>
        <taxon>Kingdonia</taxon>
    </lineage>
</organism>
<keyword evidence="3" id="KW-1185">Reference proteome</keyword>
<dbReference type="PANTHER" id="PTHR46929">
    <property type="entry name" value="EXPRESSED PROTEIN"/>
    <property type="match status" value="1"/>
</dbReference>
<reference evidence="2 3" key="1">
    <citation type="journal article" date="2020" name="IScience">
        <title>Genome Sequencing of the Endangered Kingdonia uniflora (Circaeasteraceae, Ranunculales) Reveals Potential Mechanisms of Evolutionary Specialization.</title>
        <authorList>
            <person name="Sun Y."/>
            <person name="Deng T."/>
            <person name="Zhang A."/>
            <person name="Moore M.J."/>
            <person name="Landis J.B."/>
            <person name="Lin N."/>
            <person name="Zhang H."/>
            <person name="Zhang X."/>
            <person name="Huang J."/>
            <person name="Zhang X."/>
            <person name="Sun H."/>
            <person name="Wang H."/>
        </authorList>
    </citation>
    <scope>NUCLEOTIDE SEQUENCE [LARGE SCALE GENOMIC DNA]</scope>
    <source>
        <strain evidence="2">TB1705</strain>
        <tissue evidence="2">Leaf</tissue>
    </source>
</reference>
<feature type="domain" description="Myb/SANT-like" evidence="1">
    <location>
        <begin position="3"/>
        <end position="31"/>
    </location>
</feature>
<evidence type="ECO:0000259" key="1">
    <source>
        <dbReference type="Pfam" id="PF12776"/>
    </source>
</evidence>